<proteinExistence type="inferred from homology"/>
<gene>
    <name evidence="3" type="ORF">HB778_05880</name>
</gene>
<evidence type="ECO:0000256" key="1">
    <source>
        <dbReference type="ARBA" id="ARBA00008950"/>
    </source>
</evidence>
<dbReference type="AlphaFoldDB" id="A0A7G6SNY0"/>
<reference evidence="4" key="1">
    <citation type="journal article" date="2020" name="Mol. Plant Microbe">
        <title>Rhizobial microsymbionts of the narrowly endemic Oxytropis species growing in Kamchatka are characterized by significant genetic diversity and possess a set of genes that are associated with T3SS and T6SS secretion systems and can affect the development of symbiosis.</title>
        <authorList>
            <person name="Safronova V."/>
            <person name="Guro P."/>
            <person name="Sazanova A."/>
            <person name="Kuznetsova I."/>
            <person name="Belimov A."/>
            <person name="Yakubov V."/>
            <person name="Chirak E."/>
            <person name="Afonin A."/>
            <person name="Gogolev Y."/>
            <person name="Andronov E."/>
            <person name="Tikhonovich I."/>
        </authorList>
    </citation>
    <scope>NUCLEOTIDE SEQUENCE [LARGE SCALE GENOMIC DNA]</scope>
    <source>
        <strain evidence="4">583</strain>
    </source>
</reference>
<dbReference type="CDD" id="cd00838">
    <property type="entry name" value="MPP_superfamily"/>
    <property type="match status" value="1"/>
</dbReference>
<evidence type="ECO:0000313" key="4">
    <source>
        <dbReference type="Proteomes" id="UP000515465"/>
    </source>
</evidence>
<feature type="domain" description="Calcineurin-like phosphoesterase" evidence="2">
    <location>
        <begin position="1"/>
        <end position="184"/>
    </location>
</feature>
<sequence length="252" mass="27456">MRIAVLADIHGNVLALDAVLEDLARRGGADLTVNLGDSVSGPLWPRETFERLEALNLPTVRGNHDRRVAADPADETMWASDVYAQERLTEAQREVLFAQPLTLEIAPGIVAFHARPDHDEKYLLDAVVDGQLVRAPLAAIRRRLKALDPACRIALCGHSHRTELVRIPDGPVIFNPGSIGCPAYDDSTPPAHVSEQGSPHARYGIVTLGGEGRPDRFEAIAVDYDHEAAARQAEQAGRPEWAYALRTGFMPG</sequence>
<dbReference type="Pfam" id="PF12850">
    <property type="entry name" value="Metallophos_2"/>
    <property type="match status" value="1"/>
</dbReference>
<dbReference type="GO" id="GO:0005737">
    <property type="term" value="C:cytoplasm"/>
    <property type="evidence" value="ECO:0007669"/>
    <property type="project" value="TreeGrafter"/>
</dbReference>
<evidence type="ECO:0000313" key="3">
    <source>
        <dbReference type="EMBL" id="QND56212.1"/>
    </source>
</evidence>
<comment type="similarity">
    <text evidence="1">Belongs to the metallophosphoesterase superfamily. YfcE family.</text>
</comment>
<dbReference type="PANTHER" id="PTHR42850">
    <property type="entry name" value="METALLOPHOSPHOESTERASE"/>
    <property type="match status" value="1"/>
</dbReference>
<dbReference type="InterPro" id="IPR029052">
    <property type="entry name" value="Metallo-depent_PP-like"/>
</dbReference>
<dbReference type="InterPro" id="IPR024654">
    <property type="entry name" value="Calcineurin-like_PHP_lpxH"/>
</dbReference>
<dbReference type="PIRSF" id="PIRSF000883">
    <property type="entry name" value="Pesterase_MJ0912"/>
    <property type="match status" value="1"/>
</dbReference>
<dbReference type="GO" id="GO:0016791">
    <property type="term" value="F:phosphatase activity"/>
    <property type="evidence" value="ECO:0007669"/>
    <property type="project" value="TreeGrafter"/>
</dbReference>
<dbReference type="SUPFAM" id="SSF56300">
    <property type="entry name" value="Metallo-dependent phosphatases"/>
    <property type="match status" value="1"/>
</dbReference>
<accession>A0A7G6SNY0</accession>
<organism evidence="3 4">
    <name type="scientific">Mesorhizobium huakuii</name>
    <dbReference type="NCBI Taxonomy" id="28104"/>
    <lineage>
        <taxon>Bacteria</taxon>
        <taxon>Pseudomonadati</taxon>
        <taxon>Pseudomonadota</taxon>
        <taxon>Alphaproteobacteria</taxon>
        <taxon>Hyphomicrobiales</taxon>
        <taxon>Phyllobacteriaceae</taxon>
        <taxon>Mesorhizobium</taxon>
    </lineage>
</organism>
<dbReference type="Proteomes" id="UP000515465">
    <property type="component" value="Chromosome"/>
</dbReference>
<name>A0A7G6SNY0_9HYPH</name>
<protein>
    <submittedName>
        <fullName evidence="3">Metallophosphoesterase family protein</fullName>
    </submittedName>
</protein>
<dbReference type="RefSeq" id="WP_183462244.1">
    <property type="nucleotide sequence ID" value="NZ_CP050296.1"/>
</dbReference>
<dbReference type="Gene3D" id="3.60.21.10">
    <property type="match status" value="1"/>
</dbReference>
<dbReference type="EMBL" id="CP050296">
    <property type="protein sequence ID" value="QND56212.1"/>
    <property type="molecule type" value="Genomic_DNA"/>
</dbReference>
<dbReference type="InterPro" id="IPR050126">
    <property type="entry name" value="Ap4A_hydrolase"/>
</dbReference>
<dbReference type="PANTHER" id="PTHR42850:SF2">
    <property type="entry name" value="BLL5683 PROTEIN"/>
    <property type="match status" value="1"/>
</dbReference>
<evidence type="ECO:0000259" key="2">
    <source>
        <dbReference type="Pfam" id="PF12850"/>
    </source>
</evidence>
<dbReference type="InterPro" id="IPR011152">
    <property type="entry name" value="Pesterase_MJ0912"/>
</dbReference>